<evidence type="ECO:0000313" key="5">
    <source>
        <dbReference type="EMBL" id="NDL55946.1"/>
    </source>
</evidence>
<comment type="similarity">
    <text evidence="1">Belongs to the 5'(3')-deoxyribonucleotidase family.</text>
</comment>
<dbReference type="Pfam" id="PF05761">
    <property type="entry name" value="5_nucleotid"/>
    <property type="match status" value="1"/>
</dbReference>
<dbReference type="InterPro" id="IPR016695">
    <property type="entry name" value="Pur_nucleotidase"/>
</dbReference>
<dbReference type="EMBL" id="WLZY01000001">
    <property type="protein sequence ID" value="NDL55946.1"/>
    <property type="molecule type" value="Genomic_DNA"/>
</dbReference>
<dbReference type="AlphaFoldDB" id="A0A7K3LY57"/>
<dbReference type="GO" id="GO:0046872">
    <property type="term" value="F:metal ion binding"/>
    <property type="evidence" value="ECO:0007669"/>
    <property type="project" value="UniProtKB-KW"/>
</dbReference>
<keyword evidence="6" id="KW-1185">Reference proteome</keyword>
<keyword evidence="2" id="KW-0479">Metal-binding</keyword>
<reference evidence="5 6" key="1">
    <citation type="submission" date="2019-11" db="EMBL/GenBank/DDBJ databases">
        <authorList>
            <person name="Li X.-J."/>
            <person name="Feng X.-M."/>
        </authorList>
    </citation>
    <scope>NUCLEOTIDE SEQUENCE [LARGE SCALE GENOMIC DNA]</scope>
    <source>
        <strain evidence="5 6">XMNu-373</strain>
    </source>
</reference>
<organism evidence="5 6">
    <name type="scientific">Phytoactinopolyspora mesophila</name>
    <dbReference type="NCBI Taxonomy" id="2650750"/>
    <lineage>
        <taxon>Bacteria</taxon>
        <taxon>Bacillati</taxon>
        <taxon>Actinomycetota</taxon>
        <taxon>Actinomycetes</taxon>
        <taxon>Jiangellales</taxon>
        <taxon>Jiangellaceae</taxon>
        <taxon>Phytoactinopolyspora</taxon>
    </lineage>
</organism>
<gene>
    <name evidence="5" type="ORF">F7O44_02555</name>
</gene>
<evidence type="ECO:0000256" key="4">
    <source>
        <dbReference type="ARBA" id="ARBA00022842"/>
    </source>
</evidence>
<dbReference type="PANTHER" id="PTHR12103">
    <property type="entry name" value="5'-NUCLEOTIDASE DOMAIN-CONTAINING"/>
    <property type="match status" value="1"/>
</dbReference>
<evidence type="ECO:0000256" key="2">
    <source>
        <dbReference type="ARBA" id="ARBA00022723"/>
    </source>
</evidence>
<dbReference type="InterPro" id="IPR023214">
    <property type="entry name" value="HAD_sf"/>
</dbReference>
<keyword evidence="4" id="KW-0460">Magnesium</keyword>
<evidence type="ECO:0000256" key="3">
    <source>
        <dbReference type="ARBA" id="ARBA00022801"/>
    </source>
</evidence>
<dbReference type="PANTHER" id="PTHR12103:SF22">
    <property type="entry name" value="HAD-SUPERFAMILY HYDROLASE, SUBFAMILY IG, 5'-NUCLEOTIDASE"/>
    <property type="match status" value="1"/>
</dbReference>
<sequence length="477" mass="53548">MTLAADPERGIYANRTLNLRSVEAIGYDMDYTLIHYRIEEWEGAAFQHAVRLLGERGFPVDDVVFDADRYLQGLVIDLDLGNLVKASRFGYVIQAQHGTRQLSFDELRRTYNGVFVDLGERRFRFLNTMFSISEAALYAQLVDRLDAGVIAGPMGYDELYHQVSSALDQSHAIGTLKKEIAADPDRFCDLDHETAQTLLDQRLAGKALMLITNSEWSYTRDMMSYAFDRHVPSGSWRDLFDLVVVSAAKPRFFAEDGQAFRIVEPDSGLMHPHRGLLEAGQVYHGASARLVEQSLGLDGAQILYAGDHLFGDVHVTKSVLRWRTALIMRELEAEIADAARFVGDEQELRELMAAKVLLEDEVAQTRLAQAKHGAQNNGDATALEHTRSIGSILEELRELDLRIVPLAKAAAELGNSTWGPLMRAGNDKSLFARQVERYADVYTSRVANFRLRTPFAYLRATRTSLPHDPVPHEQSHV</sequence>
<evidence type="ECO:0000313" key="6">
    <source>
        <dbReference type="Proteomes" id="UP000460435"/>
    </source>
</evidence>
<dbReference type="GO" id="GO:0008253">
    <property type="term" value="F:5'-nucleotidase activity"/>
    <property type="evidence" value="ECO:0007669"/>
    <property type="project" value="TreeGrafter"/>
</dbReference>
<dbReference type="RefSeq" id="WP_162448602.1">
    <property type="nucleotide sequence ID" value="NZ_WLZY01000001.1"/>
</dbReference>
<dbReference type="PIRSF" id="PIRSF017434">
    <property type="entry name" value="Purine_5'-nucleotidase"/>
    <property type="match status" value="1"/>
</dbReference>
<keyword evidence="3" id="KW-0378">Hydrolase</keyword>
<evidence type="ECO:0000256" key="1">
    <source>
        <dbReference type="ARBA" id="ARBA00009589"/>
    </source>
</evidence>
<dbReference type="Gene3D" id="3.40.50.1000">
    <property type="entry name" value="HAD superfamily/HAD-like"/>
    <property type="match status" value="1"/>
</dbReference>
<protein>
    <submittedName>
        <fullName evidence="5">HAD-IG family 5'-nucleotidase</fullName>
    </submittedName>
</protein>
<dbReference type="InterPro" id="IPR008380">
    <property type="entry name" value="HAD-SF_hydro_IG_5-nucl"/>
</dbReference>
<comment type="caution">
    <text evidence="5">The sequence shown here is derived from an EMBL/GenBank/DDBJ whole genome shotgun (WGS) entry which is preliminary data.</text>
</comment>
<proteinExistence type="inferred from homology"/>
<name>A0A7K3LY57_9ACTN</name>
<dbReference type="SUPFAM" id="SSF56784">
    <property type="entry name" value="HAD-like"/>
    <property type="match status" value="1"/>
</dbReference>
<dbReference type="NCBIfam" id="TIGR02244">
    <property type="entry name" value="HAD-IG-Ncltidse"/>
    <property type="match status" value="1"/>
</dbReference>
<dbReference type="InterPro" id="IPR036412">
    <property type="entry name" value="HAD-like_sf"/>
</dbReference>
<accession>A0A7K3LY57</accession>
<dbReference type="Proteomes" id="UP000460435">
    <property type="component" value="Unassembled WGS sequence"/>
</dbReference>